<keyword evidence="1" id="KW-0472">Membrane</keyword>
<accession>A0AAD7GSB3</accession>
<dbReference type="EMBL" id="JARKIB010000491">
    <property type="protein sequence ID" value="KAJ7704203.1"/>
    <property type="molecule type" value="Genomic_DNA"/>
</dbReference>
<evidence type="ECO:0000256" key="1">
    <source>
        <dbReference type="SAM" id="Phobius"/>
    </source>
</evidence>
<evidence type="ECO:0000313" key="2">
    <source>
        <dbReference type="EMBL" id="KAJ7704203.1"/>
    </source>
</evidence>
<organism evidence="2 3">
    <name type="scientific">Mycena metata</name>
    <dbReference type="NCBI Taxonomy" id="1033252"/>
    <lineage>
        <taxon>Eukaryota</taxon>
        <taxon>Fungi</taxon>
        <taxon>Dikarya</taxon>
        <taxon>Basidiomycota</taxon>
        <taxon>Agaricomycotina</taxon>
        <taxon>Agaricomycetes</taxon>
        <taxon>Agaricomycetidae</taxon>
        <taxon>Agaricales</taxon>
        <taxon>Marasmiineae</taxon>
        <taxon>Mycenaceae</taxon>
        <taxon>Mycena</taxon>
    </lineage>
</organism>
<gene>
    <name evidence="2" type="ORF">B0H16DRAFT_718619</name>
</gene>
<feature type="transmembrane region" description="Helical" evidence="1">
    <location>
        <begin position="29"/>
        <end position="49"/>
    </location>
</feature>
<dbReference type="Proteomes" id="UP001215598">
    <property type="component" value="Unassembled WGS sequence"/>
</dbReference>
<feature type="transmembrane region" description="Helical" evidence="1">
    <location>
        <begin position="61"/>
        <end position="77"/>
    </location>
</feature>
<comment type="caution">
    <text evidence="2">The sequence shown here is derived from an EMBL/GenBank/DDBJ whole genome shotgun (WGS) entry which is preliminary data.</text>
</comment>
<keyword evidence="3" id="KW-1185">Reference proteome</keyword>
<name>A0AAD7GSB3_9AGAR</name>
<proteinExistence type="predicted"/>
<keyword evidence="1" id="KW-0812">Transmembrane</keyword>
<sequence>MVFAANNLVTDSLLLYRCFVIWGSDWRRVVFPGILMTCTFVIECVNNLVGVEPATMPRLPYVFAALINLVLVVLIGCRTSDKTLDWLPETGCGNDMIQSL</sequence>
<dbReference type="AlphaFoldDB" id="A0AAD7GSB3"/>
<reference evidence="2" key="1">
    <citation type="submission" date="2023-03" db="EMBL/GenBank/DDBJ databases">
        <title>Massive genome expansion in bonnet fungi (Mycena s.s.) driven by repeated elements and novel gene families across ecological guilds.</title>
        <authorList>
            <consortium name="Lawrence Berkeley National Laboratory"/>
            <person name="Harder C.B."/>
            <person name="Miyauchi S."/>
            <person name="Viragh M."/>
            <person name="Kuo A."/>
            <person name="Thoen E."/>
            <person name="Andreopoulos B."/>
            <person name="Lu D."/>
            <person name="Skrede I."/>
            <person name="Drula E."/>
            <person name="Henrissat B."/>
            <person name="Morin E."/>
            <person name="Kohler A."/>
            <person name="Barry K."/>
            <person name="LaButti K."/>
            <person name="Morin E."/>
            <person name="Salamov A."/>
            <person name="Lipzen A."/>
            <person name="Mereny Z."/>
            <person name="Hegedus B."/>
            <person name="Baldrian P."/>
            <person name="Stursova M."/>
            <person name="Weitz H."/>
            <person name="Taylor A."/>
            <person name="Grigoriev I.V."/>
            <person name="Nagy L.G."/>
            <person name="Martin F."/>
            <person name="Kauserud H."/>
        </authorList>
    </citation>
    <scope>NUCLEOTIDE SEQUENCE</scope>
    <source>
        <strain evidence="2">CBHHK182m</strain>
    </source>
</reference>
<keyword evidence="1" id="KW-1133">Transmembrane helix</keyword>
<protein>
    <submittedName>
        <fullName evidence="2">Uncharacterized protein</fullName>
    </submittedName>
</protein>
<evidence type="ECO:0000313" key="3">
    <source>
        <dbReference type="Proteomes" id="UP001215598"/>
    </source>
</evidence>